<keyword evidence="8" id="KW-0131">Cell cycle</keyword>
<dbReference type="AlphaFoldDB" id="A0A511B458"/>
<comment type="subcellular location">
    <subcellularLocation>
        <location evidence="1">Cell membrane</location>
        <topology evidence="1">Multi-pass membrane protein</topology>
    </subcellularLocation>
</comment>
<keyword evidence="3 6" id="KW-0812">Transmembrane</keyword>
<keyword evidence="4 6" id="KW-1133">Transmembrane helix</keyword>
<feature type="domain" description="ABC3 transporter permease C-terminal" evidence="7">
    <location>
        <begin position="162"/>
        <end position="285"/>
    </location>
</feature>
<dbReference type="RefSeq" id="WP_146797422.1">
    <property type="nucleotide sequence ID" value="NZ_BARC01000006.1"/>
</dbReference>
<feature type="transmembrane region" description="Helical" evidence="6">
    <location>
        <begin position="160"/>
        <end position="179"/>
    </location>
</feature>
<evidence type="ECO:0000256" key="1">
    <source>
        <dbReference type="ARBA" id="ARBA00004651"/>
    </source>
</evidence>
<keyword evidence="8" id="KW-0132">Cell division</keyword>
<dbReference type="InterPro" id="IPR003838">
    <property type="entry name" value="ABC3_permease_C"/>
</dbReference>
<dbReference type="Proteomes" id="UP000321230">
    <property type="component" value="Unassembled WGS sequence"/>
</dbReference>
<evidence type="ECO:0000313" key="9">
    <source>
        <dbReference type="Proteomes" id="UP000321230"/>
    </source>
</evidence>
<name>A0A511B458_9PROT</name>
<feature type="transmembrane region" description="Helical" evidence="6">
    <location>
        <begin position="271"/>
        <end position="295"/>
    </location>
</feature>
<evidence type="ECO:0000256" key="4">
    <source>
        <dbReference type="ARBA" id="ARBA00022989"/>
    </source>
</evidence>
<gene>
    <name evidence="8" type="primary">ftsX</name>
    <name evidence="8" type="ORF">GWA01_20910</name>
</gene>
<keyword evidence="9" id="KW-1185">Reference proteome</keyword>
<dbReference type="InterPro" id="IPR004513">
    <property type="entry name" value="FtsX"/>
</dbReference>
<accession>A0A511B458</accession>
<dbReference type="GO" id="GO:0051301">
    <property type="term" value="P:cell division"/>
    <property type="evidence" value="ECO:0007669"/>
    <property type="project" value="UniProtKB-KW"/>
</dbReference>
<evidence type="ECO:0000313" key="8">
    <source>
        <dbReference type="EMBL" id="GEK94321.1"/>
    </source>
</evidence>
<evidence type="ECO:0000256" key="3">
    <source>
        <dbReference type="ARBA" id="ARBA00022692"/>
    </source>
</evidence>
<evidence type="ECO:0000256" key="2">
    <source>
        <dbReference type="ARBA" id="ARBA00022475"/>
    </source>
</evidence>
<evidence type="ECO:0000256" key="5">
    <source>
        <dbReference type="ARBA" id="ARBA00023136"/>
    </source>
</evidence>
<organism evidence="8 9">
    <name type="scientific">Gluconobacter wancherniae NBRC 103581</name>
    <dbReference type="NCBI Taxonomy" id="656744"/>
    <lineage>
        <taxon>Bacteria</taxon>
        <taxon>Pseudomonadati</taxon>
        <taxon>Pseudomonadota</taxon>
        <taxon>Alphaproteobacteria</taxon>
        <taxon>Acetobacterales</taxon>
        <taxon>Acetobacteraceae</taxon>
        <taxon>Gluconobacter</taxon>
    </lineage>
</organism>
<protein>
    <submittedName>
        <fullName evidence="8">Cell division protein</fullName>
    </submittedName>
</protein>
<dbReference type="PANTHER" id="PTHR47755:SF1">
    <property type="entry name" value="CELL DIVISION PROTEIN FTSX"/>
    <property type="match status" value="1"/>
</dbReference>
<comment type="caution">
    <text evidence="8">The sequence shown here is derived from an EMBL/GenBank/DDBJ whole genome shotgun (WGS) entry which is preliminary data.</text>
</comment>
<proteinExistence type="predicted"/>
<reference evidence="8 9" key="1">
    <citation type="submission" date="2019-07" db="EMBL/GenBank/DDBJ databases">
        <title>Whole genome shotgun sequence of Gluconobacter wancherniae NBRC 103581.</title>
        <authorList>
            <person name="Hosoyama A."/>
            <person name="Uohara A."/>
            <person name="Ohji S."/>
            <person name="Ichikawa N."/>
        </authorList>
    </citation>
    <scope>NUCLEOTIDE SEQUENCE [LARGE SCALE GENOMIC DNA]</scope>
    <source>
        <strain evidence="8 9">NBRC 103581</strain>
    </source>
</reference>
<keyword evidence="2" id="KW-1003">Cell membrane</keyword>
<evidence type="ECO:0000256" key="6">
    <source>
        <dbReference type="SAM" id="Phobius"/>
    </source>
</evidence>
<dbReference type="GO" id="GO:0032153">
    <property type="term" value="C:cell division site"/>
    <property type="evidence" value="ECO:0007669"/>
    <property type="project" value="TreeGrafter"/>
</dbReference>
<dbReference type="Pfam" id="PF02687">
    <property type="entry name" value="FtsX"/>
    <property type="match status" value="1"/>
</dbReference>
<dbReference type="GO" id="GO:0005886">
    <property type="term" value="C:plasma membrane"/>
    <property type="evidence" value="ECO:0007669"/>
    <property type="project" value="UniProtKB-SubCell"/>
</dbReference>
<keyword evidence="5 6" id="KW-0472">Membrane</keyword>
<dbReference type="EMBL" id="BJUZ01000002">
    <property type="protein sequence ID" value="GEK94321.1"/>
    <property type="molecule type" value="Genomic_DNA"/>
</dbReference>
<feature type="transmembrane region" description="Helical" evidence="6">
    <location>
        <begin position="211"/>
        <end position="234"/>
    </location>
</feature>
<dbReference type="OrthoDB" id="7283531at2"/>
<evidence type="ECO:0000259" key="7">
    <source>
        <dbReference type="Pfam" id="PF02687"/>
    </source>
</evidence>
<sequence length="299" mass="31673">MSGPISPGLRSGSLPVLVALMTMLAGLALAGLTGIQALAESWNTAAQSSATIEIPTDADHAQSRTDHLLKTLHETPGVTDTKLLTPEKVRSLLAPWLGETDDKAGKPPALSLPTVLIVRHEHGIDLEAVVHALFPEAIIEEDMRWSIRLQRLGRSLVGCAWLAVSLIAAVAVLSVGITVRRSVSAQRRAVEIIHAIGATDRQISGKIARRAAGLSLLGGIMGLGALAPILMFLARLLAPFQDQNAQPPPPADTLAAWSATLSVLPHSLLEMLASLPFLAALLGWLTAQSVVLVWLRRLP</sequence>
<dbReference type="PANTHER" id="PTHR47755">
    <property type="entry name" value="CELL DIVISION PROTEIN FTSX"/>
    <property type="match status" value="1"/>
</dbReference>